<protein>
    <recommendedName>
        <fullName evidence="1">Pyridoxamine kinase/Phosphomethylpyrimidine kinase domain-containing protein</fullName>
    </recommendedName>
</protein>
<dbReference type="PANTHER" id="PTHR46774">
    <property type="entry name" value="CHROMATIN MODIFICATION-RELATED PROTEIN EAF1 A-RELATED"/>
    <property type="match status" value="1"/>
</dbReference>
<comment type="caution">
    <text evidence="2">The sequence shown here is derived from an EMBL/GenBank/DDBJ whole genome shotgun (WGS) entry which is preliminary data.</text>
</comment>
<feature type="domain" description="Pyridoxamine kinase/Phosphomethylpyrimidine kinase" evidence="1">
    <location>
        <begin position="38"/>
        <end position="75"/>
    </location>
</feature>
<proteinExistence type="predicted"/>
<dbReference type="Gene3D" id="3.40.1190.20">
    <property type="match status" value="1"/>
</dbReference>
<name>A0AAN9PM14_CLITE</name>
<evidence type="ECO:0000259" key="1">
    <source>
        <dbReference type="Pfam" id="PF08543"/>
    </source>
</evidence>
<evidence type="ECO:0000313" key="2">
    <source>
        <dbReference type="EMBL" id="KAK7302252.1"/>
    </source>
</evidence>
<organism evidence="2 3">
    <name type="scientific">Clitoria ternatea</name>
    <name type="common">Butterfly pea</name>
    <dbReference type="NCBI Taxonomy" id="43366"/>
    <lineage>
        <taxon>Eukaryota</taxon>
        <taxon>Viridiplantae</taxon>
        <taxon>Streptophyta</taxon>
        <taxon>Embryophyta</taxon>
        <taxon>Tracheophyta</taxon>
        <taxon>Spermatophyta</taxon>
        <taxon>Magnoliopsida</taxon>
        <taxon>eudicotyledons</taxon>
        <taxon>Gunneridae</taxon>
        <taxon>Pentapetalae</taxon>
        <taxon>rosids</taxon>
        <taxon>fabids</taxon>
        <taxon>Fabales</taxon>
        <taxon>Fabaceae</taxon>
        <taxon>Papilionoideae</taxon>
        <taxon>50 kb inversion clade</taxon>
        <taxon>NPAAA clade</taxon>
        <taxon>indigoferoid/millettioid clade</taxon>
        <taxon>Phaseoleae</taxon>
        <taxon>Clitoria</taxon>
    </lineage>
</organism>
<evidence type="ECO:0000313" key="3">
    <source>
        <dbReference type="Proteomes" id="UP001359559"/>
    </source>
</evidence>
<dbReference type="Pfam" id="PF08543">
    <property type="entry name" value="Phos_pyr_kin"/>
    <property type="match status" value="1"/>
</dbReference>
<accession>A0AAN9PM14</accession>
<dbReference type="InterPro" id="IPR044798">
    <property type="entry name" value="EAF1A/B"/>
</dbReference>
<dbReference type="GO" id="GO:0035267">
    <property type="term" value="C:NuA4 histone acetyltransferase complex"/>
    <property type="evidence" value="ECO:0007669"/>
    <property type="project" value="InterPro"/>
</dbReference>
<gene>
    <name evidence="2" type="ORF">RJT34_13137</name>
</gene>
<dbReference type="PANTHER" id="PTHR46774:SF3">
    <property type="entry name" value="CHROMATIN MODIFICATION-RELATED PROTEIN EAF1 A-RELATED"/>
    <property type="match status" value="1"/>
</dbReference>
<sequence length="151" mass="16920">MISRLVLPDTFIVPLSSPLLLHKTLLELRVSTFYTSIFMAQQLNSVLSDMHVDVVKTGMLPSLGIVKVLCQNLRKFLDKGLYGQHNVKKPKIMKQPLDNPLDNNALVTNSIPSPAASQMSNMSNPNKFIKIISVRDRGRKAKALKVNFDMM</sequence>
<dbReference type="InterPro" id="IPR029056">
    <property type="entry name" value="Ribokinase-like"/>
</dbReference>
<dbReference type="EMBL" id="JAYKXN010000003">
    <property type="protein sequence ID" value="KAK7302252.1"/>
    <property type="molecule type" value="Genomic_DNA"/>
</dbReference>
<dbReference type="InterPro" id="IPR013749">
    <property type="entry name" value="PM/HMP-P_kinase-1"/>
</dbReference>
<dbReference type="Proteomes" id="UP001359559">
    <property type="component" value="Unassembled WGS sequence"/>
</dbReference>
<dbReference type="AlphaFoldDB" id="A0AAN9PM14"/>
<reference evidence="2 3" key="1">
    <citation type="submission" date="2024-01" db="EMBL/GenBank/DDBJ databases">
        <title>The genomes of 5 underutilized Papilionoideae crops provide insights into root nodulation and disease resistance.</title>
        <authorList>
            <person name="Yuan L."/>
        </authorList>
    </citation>
    <scope>NUCLEOTIDE SEQUENCE [LARGE SCALE GENOMIC DNA]</scope>
    <source>
        <strain evidence="2">LY-2023</strain>
        <tissue evidence="2">Leaf</tissue>
    </source>
</reference>
<dbReference type="SUPFAM" id="SSF53613">
    <property type="entry name" value="Ribokinase-like"/>
    <property type="match status" value="1"/>
</dbReference>
<keyword evidence="3" id="KW-1185">Reference proteome</keyword>